<accession>A0A6A5TSR5</accession>
<evidence type="ECO:0000313" key="2">
    <source>
        <dbReference type="EMBL" id="KAF1955324.1"/>
    </source>
</evidence>
<reference evidence="2" key="1">
    <citation type="journal article" date="2020" name="Stud. Mycol.">
        <title>101 Dothideomycetes genomes: a test case for predicting lifestyles and emergence of pathogens.</title>
        <authorList>
            <person name="Haridas S."/>
            <person name="Albert R."/>
            <person name="Binder M."/>
            <person name="Bloem J."/>
            <person name="Labutti K."/>
            <person name="Salamov A."/>
            <person name="Andreopoulos B."/>
            <person name="Baker S."/>
            <person name="Barry K."/>
            <person name="Bills G."/>
            <person name="Bluhm B."/>
            <person name="Cannon C."/>
            <person name="Castanera R."/>
            <person name="Culley D."/>
            <person name="Daum C."/>
            <person name="Ezra D."/>
            <person name="Gonzalez J."/>
            <person name="Henrissat B."/>
            <person name="Kuo A."/>
            <person name="Liang C."/>
            <person name="Lipzen A."/>
            <person name="Lutzoni F."/>
            <person name="Magnuson J."/>
            <person name="Mondo S."/>
            <person name="Nolan M."/>
            <person name="Ohm R."/>
            <person name="Pangilinan J."/>
            <person name="Park H.-J."/>
            <person name="Ramirez L."/>
            <person name="Alfaro M."/>
            <person name="Sun H."/>
            <person name="Tritt A."/>
            <person name="Yoshinaga Y."/>
            <person name="Zwiers L.-H."/>
            <person name="Turgeon B."/>
            <person name="Goodwin S."/>
            <person name="Spatafora J."/>
            <person name="Crous P."/>
            <person name="Grigoriev I."/>
        </authorList>
    </citation>
    <scope>NUCLEOTIDE SEQUENCE</scope>
    <source>
        <strain evidence="2">CBS 675.92</strain>
    </source>
</reference>
<dbReference type="OrthoDB" id="432483at2759"/>
<organism evidence="2 3">
    <name type="scientific">Byssothecium circinans</name>
    <dbReference type="NCBI Taxonomy" id="147558"/>
    <lineage>
        <taxon>Eukaryota</taxon>
        <taxon>Fungi</taxon>
        <taxon>Dikarya</taxon>
        <taxon>Ascomycota</taxon>
        <taxon>Pezizomycotina</taxon>
        <taxon>Dothideomycetes</taxon>
        <taxon>Pleosporomycetidae</taxon>
        <taxon>Pleosporales</taxon>
        <taxon>Massarineae</taxon>
        <taxon>Massarinaceae</taxon>
        <taxon>Byssothecium</taxon>
    </lineage>
</organism>
<sequence>MSGAEVAAYIGLLDISARGISSISKAASDWKHAPRTIEALAKETSTLQRNLSELAKLQRANGETRAIAERIGLSGAVAACEDHCARLETHFSRWKSSTSKYRIKARFHYISHRSELASLLTEIQTAKQTTILSVLVAQLSLRLRSPMSSKEQQDVFTHTVGKIKDTGAKTGRKPQQEQAIKEAEKQLKTAQVTTKYPNGDEKSTKGSIIQDFNDIEVDGDGNVVGVKAAESQNVPAGVVNTFIKVKTLANSKNSVVGISFG</sequence>
<name>A0A6A5TSR5_9PLEO</name>
<feature type="region of interest" description="Disordered" evidence="1">
    <location>
        <begin position="184"/>
        <end position="205"/>
    </location>
</feature>
<proteinExistence type="predicted"/>
<dbReference type="EMBL" id="ML976995">
    <property type="protein sequence ID" value="KAF1955324.1"/>
    <property type="molecule type" value="Genomic_DNA"/>
</dbReference>
<evidence type="ECO:0000256" key="1">
    <source>
        <dbReference type="SAM" id="MobiDB-lite"/>
    </source>
</evidence>
<keyword evidence="3" id="KW-1185">Reference proteome</keyword>
<dbReference type="AlphaFoldDB" id="A0A6A5TSR5"/>
<protein>
    <recommendedName>
        <fullName evidence="4">Fungal N-terminal domain-containing protein</fullName>
    </recommendedName>
</protein>
<evidence type="ECO:0008006" key="4">
    <source>
        <dbReference type="Google" id="ProtNLM"/>
    </source>
</evidence>
<dbReference type="Proteomes" id="UP000800035">
    <property type="component" value="Unassembled WGS sequence"/>
</dbReference>
<gene>
    <name evidence="2" type="ORF">CC80DRAFT_493226</name>
</gene>
<evidence type="ECO:0000313" key="3">
    <source>
        <dbReference type="Proteomes" id="UP000800035"/>
    </source>
</evidence>